<dbReference type="PRINTS" id="PR00727">
    <property type="entry name" value="LEADERPTASE"/>
</dbReference>
<dbReference type="NCBIfam" id="TIGR02227">
    <property type="entry name" value="sigpep_I_bact"/>
    <property type="match status" value="1"/>
</dbReference>
<evidence type="ECO:0000256" key="2">
    <source>
        <dbReference type="ARBA" id="ARBA00019232"/>
    </source>
</evidence>
<comment type="caution">
    <text evidence="5">The sequence shown here is derived from an EMBL/GenBank/DDBJ whole genome shotgun (WGS) entry which is preliminary data.</text>
</comment>
<keyword evidence="3" id="KW-1133">Transmembrane helix</keyword>
<dbReference type="SUPFAM" id="SSF51306">
    <property type="entry name" value="LexA/Signal peptidase"/>
    <property type="match status" value="1"/>
</dbReference>
<evidence type="ECO:0000259" key="4">
    <source>
        <dbReference type="Pfam" id="PF10502"/>
    </source>
</evidence>
<dbReference type="PANTHER" id="PTHR43390:SF1">
    <property type="entry name" value="CHLOROPLAST PROCESSING PEPTIDASE"/>
    <property type="match status" value="1"/>
</dbReference>
<dbReference type="Gene3D" id="2.10.109.10">
    <property type="entry name" value="Umud Fragment, subunit A"/>
    <property type="match status" value="1"/>
</dbReference>
<name>A0ABX0VV91_9RHOB</name>
<evidence type="ECO:0000313" key="6">
    <source>
        <dbReference type="Proteomes" id="UP000709466"/>
    </source>
</evidence>
<dbReference type="EMBL" id="JAATOP010000002">
    <property type="protein sequence ID" value="NIY71719.1"/>
    <property type="molecule type" value="Genomic_DNA"/>
</dbReference>
<dbReference type="InterPro" id="IPR008523">
    <property type="entry name" value="DUF805"/>
</dbReference>
<feature type="domain" description="Peptidase S26" evidence="4">
    <location>
        <begin position="126"/>
        <end position="322"/>
    </location>
</feature>
<reference evidence="5 6" key="1">
    <citation type="submission" date="2020-03" db="EMBL/GenBank/DDBJ databases">
        <title>Bacterial isolates of synthetic phycosphere.</title>
        <authorList>
            <person name="Fu H."/>
            <person name="Moran M.A."/>
        </authorList>
    </citation>
    <scope>NUCLEOTIDE SEQUENCE [LARGE SCALE GENOMIC DNA]</scope>
    <source>
        <strain evidence="5 6">HF1</strain>
    </source>
</reference>
<dbReference type="Pfam" id="PF05656">
    <property type="entry name" value="DUF805"/>
    <property type="match status" value="1"/>
</dbReference>
<dbReference type="GO" id="GO:0009003">
    <property type="term" value="F:signal peptidase activity"/>
    <property type="evidence" value="ECO:0007669"/>
    <property type="project" value="UniProtKB-EC"/>
</dbReference>
<proteinExistence type="inferred from homology"/>
<dbReference type="Pfam" id="PF10502">
    <property type="entry name" value="Peptidase_S26"/>
    <property type="match status" value="1"/>
</dbReference>
<dbReference type="PANTHER" id="PTHR43390">
    <property type="entry name" value="SIGNAL PEPTIDASE I"/>
    <property type="match status" value="1"/>
</dbReference>
<dbReference type="InterPro" id="IPR000223">
    <property type="entry name" value="Pept_S26A_signal_pept_1"/>
</dbReference>
<comment type="caution">
    <text evidence="3">Lacks conserved residue(s) required for the propagation of feature annotation.</text>
</comment>
<feature type="transmembrane region" description="Helical" evidence="3">
    <location>
        <begin position="117"/>
        <end position="140"/>
    </location>
</feature>
<evidence type="ECO:0000256" key="1">
    <source>
        <dbReference type="ARBA" id="ARBA00009370"/>
    </source>
</evidence>
<comment type="catalytic activity">
    <reaction evidence="3">
        <text>Cleavage of hydrophobic, N-terminal signal or leader sequences from secreted and periplasmic proteins.</text>
        <dbReference type="EC" id="3.4.21.89"/>
    </reaction>
</comment>
<accession>A0ABX0VV91</accession>
<feature type="transmembrane region" description="Helical" evidence="3">
    <location>
        <begin position="56"/>
        <end position="73"/>
    </location>
</feature>
<comment type="subcellular location">
    <subcellularLocation>
        <location evidence="3">Membrane</location>
        <topology evidence="3">Single-pass type II membrane protein</topology>
    </subcellularLocation>
</comment>
<dbReference type="Proteomes" id="UP000709466">
    <property type="component" value="Unassembled WGS sequence"/>
</dbReference>
<keyword evidence="3" id="KW-0472">Membrane</keyword>
<keyword evidence="3" id="KW-0812">Transmembrane</keyword>
<feature type="transmembrane region" description="Helical" evidence="3">
    <location>
        <begin position="27"/>
        <end position="44"/>
    </location>
</feature>
<dbReference type="RefSeq" id="WP_167636797.1">
    <property type="nucleotide sequence ID" value="NZ_JAATOP010000002.1"/>
</dbReference>
<evidence type="ECO:0000313" key="5">
    <source>
        <dbReference type="EMBL" id="NIY71719.1"/>
    </source>
</evidence>
<dbReference type="CDD" id="cd06462">
    <property type="entry name" value="Peptidase_S24_S26"/>
    <property type="match status" value="1"/>
</dbReference>
<dbReference type="EC" id="3.4.21.89" evidence="3"/>
<dbReference type="InterPro" id="IPR036286">
    <property type="entry name" value="LexA/Signal_pep-like_sf"/>
</dbReference>
<keyword evidence="3 5" id="KW-0378">Hydrolase</keyword>
<sequence length="347" mass="38940">MAKPTFNPLKLYIRGYDWTGRTSRRELLLFLGICVVPQLGLMYQRAALPDHRLLETFLWLLVALTVVPMWGHLLRRVNEIRWPGWVLLLMFVPYLALVVVLVLLVKGRGQRRLYELTAFRSLGFGLACILAFLCLTRAFWEPFAIVGGSMKPNLLVGDVVAVGKVSNSFDRGDIVALKRADGQAVMGRIIGIGGDTVQFKDGRVWLNDEQLSQEQIDPFQEVMEPQGALRHIPRCTNGAVGHGAVCEKDRYIETLPDGQAYEVLNIYDRMPSDDTGVFRVPADHYFIVGDNRDNAADSRYAAQVNGFGMVPHAAVIGQAHRILYSYNGPSAFSVWNWRPARILKAVK</sequence>
<keyword evidence="3" id="KW-0645">Protease</keyword>
<organism evidence="5 6">
    <name type="scientific">Marivivens donghaensis</name>
    <dbReference type="NCBI Taxonomy" id="1699413"/>
    <lineage>
        <taxon>Bacteria</taxon>
        <taxon>Pseudomonadati</taxon>
        <taxon>Pseudomonadota</taxon>
        <taxon>Alphaproteobacteria</taxon>
        <taxon>Rhodobacterales</taxon>
        <taxon>Paracoccaceae</taxon>
        <taxon>Marivivens group</taxon>
        <taxon>Marivivens</taxon>
    </lineage>
</organism>
<keyword evidence="6" id="KW-1185">Reference proteome</keyword>
<evidence type="ECO:0000256" key="3">
    <source>
        <dbReference type="RuleBase" id="RU362042"/>
    </source>
</evidence>
<comment type="similarity">
    <text evidence="1 3">Belongs to the peptidase S26 family.</text>
</comment>
<dbReference type="InterPro" id="IPR019533">
    <property type="entry name" value="Peptidase_S26"/>
</dbReference>
<gene>
    <name evidence="5" type="primary">lepB</name>
    <name evidence="5" type="ORF">HCZ30_04630</name>
</gene>
<protein>
    <recommendedName>
        <fullName evidence="2 3">Signal peptidase I</fullName>
        <ecNumber evidence="3">3.4.21.89</ecNumber>
    </recommendedName>
</protein>
<feature type="transmembrane region" description="Helical" evidence="3">
    <location>
        <begin position="85"/>
        <end position="105"/>
    </location>
</feature>